<evidence type="ECO:0000313" key="1">
    <source>
        <dbReference type="EMBL" id="OHV04281.1"/>
    </source>
</evidence>
<sequence length="337" mass="37352">MTIAPIRNEPALPAGYGPLSTTVHNWLTGPAPHVSDFDGLASNADPYGLDLQLALYLCYELHYRGFAGVDPTWEWNPSLLQLRAQLEQLFLAGVRRDVGPIPPHTTAADEMDALSVEPVEGTGLSWYLRDAGTWPQMREYFVHRSLYHLKEGDPHAWTIPRLIGQAKASFVAVEFDEYGAGRGPRIHQQLFADLMAAAGLDPNYLAYLDAVPAESLAVVNLMSLFGLHRRWRGAAIGHFASTEITSPPGSRRLVAALARMQAPEPCVAFYREHVEADAVHEQVVRTDVVGDLIAREPQLQSDVVFGIRAREVVEDRLAEKMLTSWREGRTSLRGPLD</sequence>
<dbReference type="RefSeq" id="WP_071025437.1">
    <property type="nucleotide sequence ID" value="NZ_MLQM01000045.1"/>
</dbReference>
<name>A0A1S1NJN0_9MYCO</name>
<keyword evidence="2" id="KW-1185">Reference proteome</keyword>
<gene>
    <name evidence="1" type="ORF">BKN37_10855</name>
</gene>
<dbReference type="EMBL" id="MLQM01000045">
    <property type="protein sequence ID" value="OHV04281.1"/>
    <property type="molecule type" value="Genomic_DNA"/>
</dbReference>
<dbReference type="AlphaFoldDB" id="A0A1S1NJN0"/>
<dbReference type="SMART" id="SM01236">
    <property type="entry name" value="Haem_oxygenase_2"/>
    <property type="match status" value="1"/>
</dbReference>
<evidence type="ECO:0008006" key="3">
    <source>
        <dbReference type="Google" id="ProtNLM"/>
    </source>
</evidence>
<comment type="caution">
    <text evidence="1">The sequence shown here is derived from an EMBL/GenBank/DDBJ whole genome shotgun (WGS) entry which is preliminary data.</text>
</comment>
<proteinExistence type="predicted"/>
<dbReference type="Gene3D" id="1.20.910.10">
    <property type="entry name" value="Heme oxygenase-like"/>
    <property type="match status" value="1"/>
</dbReference>
<dbReference type="InterPro" id="IPR016084">
    <property type="entry name" value="Haem_Oase-like_multi-hlx"/>
</dbReference>
<dbReference type="SUPFAM" id="SSF48613">
    <property type="entry name" value="Heme oxygenase-like"/>
    <property type="match status" value="1"/>
</dbReference>
<dbReference type="Pfam" id="PF14518">
    <property type="entry name" value="Haem_oxygenas_2"/>
    <property type="match status" value="1"/>
</dbReference>
<accession>A0A1S1NJN0</accession>
<evidence type="ECO:0000313" key="2">
    <source>
        <dbReference type="Proteomes" id="UP000179734"/>
    </source>
</evidence>
<reference evidence="1 2" key="1">
    <citation type="submission" date="2016-10" db="EMBL/GenBank/DDBJ databases">
        <title>Genome sequence of Mycobacterium talmonii.</title>
        <authorList>
            <person name="Greninger A.L."/>
            <person name="Elliott B."/>
            <person name="Vasireddy S."/>
            <person name="Vasireddy R."/>
        </authorList>
    </citation>
    <scope>NUCLEOTIDE SEQUENCE [LARGE SCALE GENOMIC DNA]</scope>
    <source>
        <strain evidence="2">NE-TNMC-100812</strain>
    </source>
</reference>
<organism evidence="1 2">
    <name type="scientific">Mycobacterium talmoniae</name>
    <dbReference type="NCBI Taxonomy" id="1858794"/>
    <lineage>
        <taxon>Bacteria</taxon>
        <taxon>Bacillati</taxon>
        <taxon>Actinomycetota</taxon>
        <taxon>Actinomycetes</taxon>
        <taxon>Mycobacteriales</taxon>
        <taxon>Mycobacteriaceae</taxon>
        <taxon>Mycobacterium</taxon>
    </lineage>
</organism>
<dbReference type="Proteomes" id="UP000179734">
    <property type="component" value="Unassembled WGS sequence"/>
</dbReference>
<protein>
    <recommendedName>
        <fullName evidence="3">Iron-containing redox enzyme family protein</fullName>
    </recommendedName>
</protein>